<comment type="caution">
    <text evidence="9">The sequence shown here is derived from an EMBL/GenBank/DDBJ whole genome shotgun (WGS) entry which is preliminary data.</text>
</comment>
<feature type="coiled-coil region" evidence="5">
    <location>
        <begin position="941"/>
        <end position="970"/>
    </location>
</feature>
<sequence length="979" mass="111603">MIHKVLQDGHPSVLQEGQSQTHWIETCARSVSGDGYRGYGPLIKCYVRFLLGKLNFHRLHPEFNGTFEYEEYVSLKNVNDPNEGYETITNLMQLQDQIDSFQRLIFAHFRGGSNNECRIAALVPLVKESYGIYKFATSMLRAMHSVTESDEALEPLRTRYNAQHYRLLKFYYECSNVRYLTSLIAVPKLPQDPPDVFEDSPALPRRPTEKPQTPSPKATTPAQVEPISDFWSTEKAQKQAQQEYEEQQRQFQAQRDAELQRQQMLALQQQREFEDQQRLQIEQQRLAQEQLMHDQLQRQAQGRAAELEREILAMRGQYERDQLMLEQYDRRVKALEMEMQQLDSSNHQQNVAKDDLIQSLQEQIKMWKNKYEALAKLYSQLRQEHLDLLGKFKQMQLKAASAQEAIDKKERIEREMKTKNLELADMIRERDRARYELDKVKDSQKDEVEKVRRELRFTQEKVDQAEKSKTELSDVISRYKQVIDDLERQIRSNKDALEESIKAVQNKDLELDAALREKEEELEIYKTGMDESLLQLNELRLNHQDTDNAMDSQIDALLLDHLQKLNEIIDAVLRNAVSRLDNSLFELDSPMQAGNQNSTAEYLLSMIENGSSTATEFATAFNHFVADGPNGDHSAIIQTTNIFASAINDVLINTKGISRLATDDSKADEIVNTARLAAIAAQGFFKSLASSKLKNVSVDQKTEIVITGNLEVQKALQRLSQLTESYGSKKINIRQTADIAELVDQELRETAEAIDRATERLTALLKGSKDPKISSADLQVNDAILEVAIAITNAIARLIKAATESQQEIVAQGRGSNTRTAFYKRNNRWTEGLISAAKAVAMATNILIETADGVINGRNSVERLIVASNEVAAATAQLVAASRVKSSFMSKSQERLESASKAVTTACRALVRHVQEVIAKRSRTAQEDVNFEGMGSHEFKVREMEQQVEILKLENDLSNARRVLGEMRKVSYYRQEDEA</sequence>
<dbReference type="InterPro" id="IPR035964">
    <property type="entry name" value="I/LWEQ_dom_sf"/>
</dbReference>
<dbReference type="GO" id="GO:0051015">
    <property type="term" value="F:actin filament binding"/>
    <property type="evidence" value="ECO:0007669"/>
    <property type="project" value="TreeGrafter"/>
</dbReference>
<dbReference type="GO" id="GO:0043325">
    <property type="term" value="F:phosphatidylinositol-3,4-bisphosphate binding"/>
    <property type="evidence" value="ECO:0007669"/>
    <property type="project" value="TreeGrafter"/>
</dbReference>
<evidence type="ECO:0000256" key="6">
    <source>
        <dbReference type="SAM" id="MobiDB-lite"/>
    </source>
</evidence>
<dbReference type="InterPro" id="IPR002558">
    <property type="entry name" value="ILWEQ_dom"/>
</dbReference>
<dbReference type="OrthoDB" id="10262320at2759"/>
<keyword evidence="5" id="KW-0175">Coiled coil</keyword>
<keyword evidence="4" id="KW-0009">Actin-binding</keyword>
<dbReference type="Proteomes" id="UP000186594">
    <property type="component" value="Unassembled WGS sequence"/>
</dbReference>
<evidence type="ECO:0000256" key="4">
    <source>
        <dbReference type="ARBA" id="ARBA00023203"/>
    </source>
</evidence>
<dbReference type="GO" id="GO:0032051">
    <property type="term" value="F:clathrin light chain binding"/>
    <property type="evidence" value="ECO:0007669"/>
    <property type="project" value="TreeGrafter"/>
</dbReference>
<comment type="similarity">
    <text evidence="2">Belongs to the SLA2 family.</text>
</comment>
<accession>A0A1U7LI31</accession>
<gene>
    <name evidence="9" type="ORF">NEOLI_003665</name>
</gene>
<dbReference type="FunFam" id="1.20.1410.10:FF:000004">
    <property type="entry name" value="Cytoskeleton assembly control protein Sla2"/>
    <property type="match status" value="1"/>
</dbReference>
<dbReference type="PROSITE" id="PS50945">
    <property type="entry name" value="I_LWEQ"/>
    <property type="match status" value="1"/>
</dbReference>
<dbReference type="InterPro" id="IPR008942">
    <property type="entry name" value="ENTH_VHS"/>
</dbReference>
<dbReference type="GO" id="GO:0080025">
    <property type="term" value="F:phosphatidylinositol-3,5-bisphosphate binding"/>
    <property type="evidence" value="ECO:0007669"/>
    <property type="project" value="TreeGrafter"/>
</dbReference>
<dbReference type="Gene3D" id="1.20.1410.10">
    <property type="entry name" value="I/LWEQ domain"/>
    <property type="match status" value="1"/>
</dbReference>
<dbReference type="InterPro" id="IPR013809">
    <property type="entry name" value="ENTH"/>
</dbReference>
<dbReference type="Pfam" id="PF07651">
    <property type="entry name" value="ANTH"/>
    <property type="match status" value="1"/>
</dbReference>
<dbReference type="SMART" id="SM00307">
    <property type="entry name" value="ILWEQ"/>
    <property type="match status" value="1"/>
</dbReference>
<dbReference type="GO" id="GO:0048268">
    <property type="term" value="P:clathrin coat assembly"/>
    <property type="evidence" value="ECO:0007669"/>
    <property type="project" value="TreeGrafter"/>
</dbReference>
<dbReference type="PANTHER" id="PTHR10407">
    <property type="entry name" value="HUNTINGTIN INTERACTING PROTEIN 1"/>
    <property type="match status" value="1"/>
</dbReference>
<dbReference type="Pfam" id="PF01608">
    <property type="entry name" value="I_LWEQ"/>
    <property type="match status" value="1"/>
</dbReference>
<protein>
    <submittedName>
        <fullName evidence="9">Endocytosis protein end4</fullName>
    </submittedName>
</protein>
<dbReference type="GO" id="GO:0000131">
    <property type="term" value="C:incipient cellular bud site"/>
    <property type="evidence" value="ECO:0007669"/>
    <property type="project" value="EnsemblFungi"/>
</dbReference>
<evidence type="ECO:0000256" key="2">
    <source>
        <dbReference type="ARBA" id="ARBA00010135"/>
    </source>
</evidence>
<dbReference type="GO" id="GO:0006897">
    <property type="term" value="P:endocytosis"/>
    <property type="evidence" value="ECO:0007669"/>
    <property type="project" value="EnsemblFungi"/>
</dbReference>
<feature type="domain" description="ENTH" evidence="7">
    <location>
        <begin position="1"/>
        <end position="64"/>
    </location>
</feature>
<evidence type="ECO:0000259" key="8">
    <source>
        <dbReference type="PROSITE" id="PS50945"/>
    </source>
</evidence>
<dbReference type="SUPFAM" id="SSF109885">
    <property type="entry name" value="I/LWEQ domain"/>
    <property type="match status" value="1"/>
</dbReference>
<evidence type="ECO:0000259" key="7">
    <source>
        <dbReference type="PROSITE" id="PS50942"/>
    </source>
</evidence>
<reference evidence="9 10" key="1">
    <citation type="submission" date="2016-04" db="EMBL/GenBank/DDBJ databases">
        <title>Evolutionary innovation and constraint leading to complex multicellularity in the Ascomycota.</title>
        <authorList>
            <person name="Cisse O."/>
            <person name="Nguyen A."/>
            <person name="Hewitt D.A."/>
            <person name="Jedd G."/>
            <person name="Stajich J.E."/>
        </authorList>
    </citation>
    <scope>NUCLEOTIDE SEQUENCE [LARGE SCALE GENOMIC DNA]</scope>
    <source>
        <strain evidence="9 10">DAH-3</strain>
    </source>
</reference>
<dbReference type="GO" id="GO:0030479">
    <property type="term" value="C:actin cortical patch"/>
    <property type="evidence" value="ECO:0007669"/>
    <property type="project" value="EnsemblFungi"/>
</dbReference>
<proteinExistence type="inferred from homology"/>
<dbReference type="SUPFAM" id="SSF48464">
    <property type="entry name" value="ENTH/VHS domain"/>
    <property type="match status" value="1"/>
</dbReference>
<dbReference type="GO" id="GO:0035615">
    <property type="term" value="F:clathrin adaptor activity"/>
    <property type="evidence" value="ECO:0007669"/>
    <property type="project" value="TreeGrafter"/>
</dbReference>
<feature type="domain" description="I/LWEQ" evidence="8">
    <location>
        <begin position="731"/>
        <end position="975"/>
    </location>
</feature>
<dbReference type="AlphaFoldDB" id="A0A1U7LI31"/>
<dbReference type="GO" id="GO:0007015">
    <property type="term" value="P:actin filament organization"/>
    <property type="evidence" value="ECO:0007669"/>
    <property type="project" value="EnsemblFungi"/>
</dbReference>
<dbReference type="GO" id="GO:0034316">
    <property type="term" value="P:negative regulation of Arp2/3 complex-mediated actin nucleation"/>
    <property type="evidence" value="ECO:0007669"/>
    <property type="project" value="EnsemblFungi"/>
</dbReference>
<dbReference type="PANTHER" id="PTHR10407:SF15">
    <property type="entry name" value="HUNTINGTIN INTERACTING PROTEIN 1"/>
    <property type="match status" value="1"/>
</dbReference>
<dbReference type="InterPro" id="IPR011417">
    <property type="entry name" value="ANTH_dom"/>
</dbReference>
<keyword evidence="3" id="KW-0963">Cytoplasm</keyword>
<evidence type="ECO:0000256" key="3">
    <source>
        <dbReference type="ARBA" id="ARBA00022490"/>
    </source>
</evidence>
<keyword evidence="10" id="KW-1185">Reference proteome</keyword>
<dbReference type="GO" id="GO:0030136">
    <property type="term" value="C:clathrin-coated vesicle"/>
    <property type="evidence" value="ECO:0007669"/>
    <property type="project" value="TreeGrafter"/>
</dbReference>
<comment type="subcellular location">
    <subcellularLocation>
        <location evidence="1">Cytoplasm</location>
    </subcellularLocation>
</comment>
<evidence type="ECO:0000256" key="5">
    <source>
        <dbReference type="SAM" id="Coils"/>
    </source>
</evidence>
<dbReference type="InterPro" id="IPR030224">
    <property type="entry name" value="Sla2_fam"/>
</dbReference>
<dbReference type="PROSITE" id="PS50942">
    <property type="entry name" value="ENTH"/>
    <property type="match status" value="1"/>
</dbReference>
<evidence type="ECO:0000256" key="1">
    <source>
        <dbReference type="ARBA" id="ARBA00004496"/>
    </source>
</evidence>
<dbReference type="GO" id="GO:0000147">
    <property type="term" value="P:actin cortical patch assembly"/>
    <property type="evidence" value="ECO:0007669"/>
    <property type="project" value="EnsemblFungi"/>
</dbReference>
<dbReference type="STRING" id="1198029.A0A1U7LI31"/>
<evidence type="ECO:0000313" key="9">
    <source>
        <dbReference type="EMBL" id="OLL22253.1"/>
    </source>
</evidence>
<dbReference type="EMBL" id="LXFE01003595">
    <property type="protein sequence ID" value="OLL22253.1"/>
    <property type="molecule type" value="Genomic_DNA"/>
</dbReference>
<organism evidence="9 10">
    <name type="scientific">Neolecta irregularis (strain DAH-3)</name>
    <dbReference type="NCBI Taxonomy" id="1198029"/>
    <lineage>
        <taxon>Eukaryota</taxon>
        <taxon>Fungi</taxon>
        <taxon>Dikarya</taxon>
        <taxon>Ascomycota</taxon>
        <taxon>Taphrinomycotina</taxon>
        <taxon>Neolectales</taxon>
        <taxon>Neolectaceae</taxon>
        <taxon>Neolecta</taxon>
    </lineage>
</organism>
<feature type="compositionally biased region" description="Polar residues" evidence="6">
    <location>
        <begin position="210"/>
        <end position="222"/>
    </location>
</feature>
<dbReference type="OMA" id="FQMSVEM"/>
<evidence type="ECO:0000313" key="10">
    <source>
        <dbReference type="Proteomes" id="UP000186594"/>
    </source>
</evidence>
<name>A0A1U7LI31_NEOID</name>
<feature type="region of interest" description="Disordered" evidence="6">
    <location>
        <begin position="190"/>
        <end position="255"/>
    </location>
</feature>